<name>A0AAV0RE66_9ROSI</name>
<dbReference type="InterPro" id="IPR002902">
    <property type="entry name" value="GNK2"/>
</dbReference>
<dbReference type="AlphaFoldDB" id="A0AAV0RE66"/>
<keyword evidence="4" id="KW-1185">Reference proteome</keyword>
<organism evidence="3 4">
    <name type="scientific">Linum tenue</name>
    <dbReference type="NCBI Taxonomy" id="586396"/>
    <lineage>
        <taxon>Eukaryota</taxon>
        <taxon>Viridiplantae</taxon>
        <taxon>Streptophyta</taxon>
        <taxon>Embryophyta</taxon>
        <taxon>Tracheophyta</taxon>
        <taxon>Spermatophyta</taxon>
        <taxon>Magnoliopsida</taxon>
        <taxon>eudicotyledons</taxon>
        <taxon>Gunneridae</taxon>
        <taxon>Pentapetalae</taxon>
        <taxon>rosids</taxon>
        <taxon>fabids</taxon>
        <taxon>Malpighiales</taxon>
        <taxon>Linaceae</taxon>
        <taxon>Linum</taxon>
    </lineage>
</organism>
<gene>
    <name evidence="3" type="ORF">LITE_LOCUS47325</name>
</gene>
<feature type="signal peptide" evidence="1">
    <location>
        <begin position="1"/>
        <end position="19"/>
    </location>
</feature>
<evidence type="ECO:0000256" key="1">
    <source>
        <dbReference type="SAM" id="SignalP"/>
    </source>
</evidence>
<comment type="caution">
    <text evidence="3">The sequence shown here is derived from an EMBL/GenBank/DDBJ whole genome shotgun (WGS) entry which is preliminary data.</text>
</comment>
<feature type="domain" description="Gnk2-homologous" evidence="2">
    <location>
        <begin position="33"/>
        <end position="142"/>
    </location>
</feature>
<sequence length="145" mass="16460">MGSLLRFLTVVFVIGTCISDDFIVVANAADWGFSFPYYYCSNVPIEEWSGLGQARTNILSDLVKLHWQPRYRSQPLTCIRETRDKATMWARVECAVDPATDTCNRCLIAAKNFMDGKCRYFTGGRIEEKHSTCKMLFADFDVCAS</sequence>
<evidence type="ECO:0000313" key="3">
    <source>
        <dbReference type="EMBL" id="CAI0554782.1"/>
    </source>
</evidence>
<dbReference type="PROSITE" id="PS51473">
    <property type="entry name" value="GNK2"/>
    <property type="match status" value="1"/>
</dbReference>
<dbReference type="EMBL" id="CAMGYJ010000010">
    <property type="protein sequence ID" value="CAI0554782.1"/>
    <property type="molecule type" value="Genomic_DNA"/>
</dbReference>
<proteinExistence type="predicted"/>
<reference evidence="3" key="1">
    <citation type="submission" date="2022-08" db="EMBL/GenBank/DDBJ databases">
        <authorList>
            <person name="Gutierrez-Valencia J."/>
        </authorList>
    </citation>
    <scope>NUCLEOTIDE SEQUENCE</scope>
</reference>
<evidence type="ECO:0000313" key="4">
    <source>
        <dbReference type="Proteomes" id="UP001154282"/>
    </source>
</evidence>
<accession>A0AAV0RE66</accession>
<keyword evidence="1" id="KW-0732">Signal</keyword>
<protein>
    <recommendedName>
        <fullName evidence="2">Gnk2-homologous domain-containing protein</fullName>
    </recommendedName>
</protein>
<feature type="chain" id="PRO_5043538691" description="Gnk2-homologous domain-containing protein" evidence="1">
    <location>
        <begin position="20"/>
        <end position="145"/>
    </location>
</feature>
<evidence type="ECO:0000259" key="2">
    <source>
        <dbReference type="PROSITE" id="PS51473"/>
    </source>
</evidence>
<dbReference type="Proteomes" id="UP001154282">
    <property type="component" value="Unassembled WGS sequence"/>
</dbReference>